<feature type="domain" description="CBM20" evidence="25">
    <location>
        <begin position="43"/>
        <end position="161"/>
    </location>
</feature>
<dbReference type="GO" id="GO:2001070">
    <property type="term" value="F:starch binding"/>
    <property type="evidence" value="ECO:0007669"/>
    <property type="project" value="InterPro"/>
</dbReference>
<evidence type="ECO:0000256" key="13">
    <source>
        <dbReference type="ARBA" id="ARBA00022843"/>
    </source>
</evidence>
<evidence type="ECO:0000256" key="8">
    <source>
        <dbReference type="ARBA" id="ARBA00022490"/>
    </source>
</evidence>
<keyword evidence="27" id="KW-1185">Reference proteome</keyword>
<dbReference type="GO" id="GO:0009892">
    <property type="term" value="P:negative regulation of metabolic process"/>
    <property type="evidence" value="ECO:0007669"/>
    <property type="project" value="UniProtKB-ARBA"/>
</dbReference>
<evidence type="ECO:0000256" key="14">
    <source>
        <dbReference type="ARBA" id="ARBA00022912"/>
    </source>
</evidence>
<dbReference type="GO" id="GO:0004725">
    <property type="term" value="F:protein tyrosine phosphatase activity"/>
    <property type="evidence" value="ECO:0007669"/>
    <property type="project" value="UniProtKB-EC"/>
</dbReference>
<dbReference type="EMBL" id="SCKG01000018">
    <property type="protein sequence ID" value="TDH00450.1"/>
    <property type="molecule type" value="Genomic_DNA"/>
</dbReference>
<evidence type="ECO:0000256" key="5">
    <source>
        <dbReference type="ARBA" id="ARBA00013064"/>
    </source>
</evidence>
<dbReference type="PROSITE" id="PS00383">
    <property type="entry name" value="TYR_PHOSPHATASE_1"/>
    <property type="match status" value="1"/>
</dbReference>
<evidence type="ECO:0000256" key="20">
    <source>
        <dbReference type="ARBA" id="ARBA00072874"/>
    </source>
</evidence>
<evidence type="ECO:0000256" key="7">
    <source>
        <dbReference type="ARBA" id="ARBA00022475"/>
    </source>
</evidence>
<keyword evidence="10" id="KW-0321">Glycogen metabolism</keyword>
<accession>A0A484C912</accession>
<evidence type="ECO:0000256" key="9">
    <source>
        <dbReference type="ARBA" id="ARBA00022553"/>
    </source>
</evidence>
<keyword evidence="13" id="KW-0832">Ubl conjugation</keyword>
<evidence type="ECO:0000256" key="21">
    <source>
        <dbReference type="ARBA" id="ARBA00079550"/>
    </source>
</evidence>
<dbReference type="PROSITE" id="PS50056">
    <property type="entry name" value="TYR_PHOSPHATASE_2"/>
    <property type="match status" value="1"/>
</dbReference>
<evidence type="ECO:0000256" key="22">
    <source>
        <dbReference type="ARBA" id="ARBA00079627"/>
    </source>
</evidence>
<keyword evidence="17" id="KW-0119">Carbohydrate metabolism</keyword>
<evidence type="ECO:0000256" key="15">
    <source>
        <dbReference type="ARBA" id="ARBA00023006"/>
    </source>
</evidence>
<keyword evidence="9" id="KW-0597">Phosphoprotein</keyword>
<keyword evidence="11" id="KW-0378">Hydrolase</keyword>
<evidence type="ECO:0000256" key="2">
    <source>
        <dbReference type="ARBA" id="ARBA00004397"/>
    </source>
</evidence>
<dbReference type="CDD" id="cd05806">
    <property type="entry name" value="CBM20_laforin"/>
    <property type="match status" value="1"/>
</dbReference>
<keyword evidence="12" id="KW-0256">Endoplasmic reticulum</keyword>
<feature type="non-terminal residue" evidence="26">
    <location>
        <position position="1"/>
    </location>
</feature>
<dbReference type="FunFam" id="2.60.40.10:FF:001039">
    <property type="entry name" value="laforin isoform X1"/>
    <property type="match status" value="1"/>
</dbReference>
<keyword evidence="15" id="KW-0072">Autophagy</keyword>
<dbReference type="Pfam" id="PF00782">
    <property type="entry name" value="DSPc"/>
    <property type="match status" value="1"/>
</dbReference>
<evidence type="ECO:0000256" key="1">
    <source>
        <dbReference type="ARBA" id="ARBA00004236"/>
    </source>
</evidence>
<organism evidence="26 27">
    <name type="scientific">Perca flavescens</name>
    <name type="common">American yellow perch</name>
    <name type="synonym">Morone flavescens</name>
    <dbReference type="NCBI Taxonomy" id="8167"/>
    <lineage>
        <taxon>Eukaryota</taxon>
        <taxon>Metazoa</taxon>
        <taxon>Chordata</taxon>
        <taxon>Craniata</taxon>
        <taxon>Vertebrata</taxon>
        <taxon>Euteleostomi</taxon>
        <taxon>Actinopterygii</taxon>
        <taxon>Neopterygii</taxon>
        <taxon>Teleostei</taxon>
        <taxon>Neoteleostei</taxon>
        <taxon>Acanthomorphata</taxon>
        <taxon>Eupercaria</taxon>
        <taxon>Perciformes</taxon>
        <taxon>Percoidei</taxon>
        <taxon>Percidae</taxon>
        <taxon>Percinae</taxon>
        <taxon>Perca</taxon>
    </lineage>
</organism>
<comment type="subcellular location">
    <subcellularLocation>
        <location evidence="1">Cell membrane</location>
    </subcellularLocation>
    <subcellularLocation>
        <location evidence="3">Cytoplasm</location>
    </subcellularLocation>
    <subcellularLocation>
        <location evidence="2">Endoplasmic reticulum membrane</location>
        <topology evidence="2">Peripheral membrane protein</topology>
        <orientation evidence="2">Cytoplasmic side</orientation>
    </subcellularLocation>
</comment>
<dbReference type="InterPro" id="IPR029021">
    <property type="entry name" value="Prot-tyrosine_phosphatase-like"/>
</dbReference>
<evidence type="ECO:0000313" key="27">
    <source>
        <dbReference type="Proteomes" id="UP000295070"/>
    </source>
</evidence>
<evidence type="ECO:0000256" key="12">
    <source>
        <dbReference type="ARBA" id="ARBA00022824"/>
    </source>
</evidence>
<dbReference type="GO" id="GO:0006796">
    <property type="term" value="P:phosphate-containing compound metabolic process"/>
    <property type="evidence" value="ECO:0007669"/>
    <property type="project" value="UniProtKB-ARBA"/>
</dbReference>
<dbReference type="GO" id="GO:0042802">
    <property type="term" value="F:identical protein binding"/>
    <property type="evidence" value="ECO:0007669"/>
    <property type="project" value="UniProtKB-ARBA"/>
</dbReference>
<evidence type="ECO:0000256" key="16">
    <source>
        <dbReference type="ARBA" id="ARBA00023136"/>
    </source>
</evidence>
<evidence type="ECO:0000256" key="19">
    <source>
        <dbReference type="ARBA" id="ARBA00048336"/>
    </source>
</evidence>
<dbReference type="GO" id="GO:0005634">
    <property type="term" value="C:nucleus"/>
    <property type="evidence" value="ECO:0007669"/>
    <property type="project" value="TreeGrafter"/>
</dbReference>
<gene>
    <name evidence="26" type="ORF">EPR50_G00188580</name>
</gene>
<dbReference type="EC" id="3.1.3.16" evidence="6"/>
<dbReference type="InterPro" id="IPR013783">
    <property type="entry name" value="Ig-like_fold"/>
</dbReference>
<dbReference type="InterPro" id="IPR016130">
    <property type="entry name" value="Tyr_Pase_AS"/>
</dbReference>
<feature type="domain" description="Tyrosine-protein phosphatase" evidence="23">
    <location>
        <begin position="186"/>
        <end position="354"/>
    </location>
</feature>
<dbReference type="SUPFAM" id="SSF52799">
    <property type="entry name" value="(Phosphotyrosine protein) phosphatases II"/>
    <property type="match status" value="1"/>
</dbReference>
<dbReference type="InterPro" id="IPR013784">
    <property type="entry name" value="Carb-bd-like_fold"/>
</dbReference>
<dbReference type="SMART" id="SM01065">
    <property type="entry name" value="CBM_2"/>
    <property type="match status" value="1"/>
</dbReference>
<dbReference type="FunFam" id="3.90.190.10:FF:000054">
    <property type="entry name" value="laforin isoform X1"/>
    <property type="match status" value="1"/>
</dbReference>
<dbReference type="Proteomes" id="UP000295070">
    <property type="component" value="Chromosome 18"/>
</dbReference>
<dbReference type="InterPro" id="IPR034831">
    <property type="entry name" value="CBM20_laforin"/>
</dbReference>
<protein>
    <recommendedName>
        <fullName evidence="20">Laforin</fullName>
        <ecNumber evidence="6">3.1.3.16</ecNumber>
        <ecNumber evidence="5">3.1.3.48</ecNumber>
    </recommendedName>
    <alternativeName>
        <fullName evidence="22">Glucan phosphatase</fullName>
    </alternativeName>
    <alternativeName>
        <fullName evidence="21">Lafora PTPase</fullName>
    </alternativeName>
</protein>
<keyword evidence="7" id="KW-1003">Cell membrane</keyword>
<feature type="domain" description="Tyrosine specific protein phosphatases" evidence="24">
    <location>
        <begin position="288"/>
        <end position="342"/>
    </location>
</feature>
<dbReference type="GO" id="GO:0006914">
    <property type="term" value="P:autophagy"/>
    <property type="evidence" value="ECO:0007669"/>
    <property type="project" value="UniProtKB-KW"/>
</dbReference>
<evidence type="ECO:0000256" key="4">
    <source>
        <dbReference type="ARBA" id="ARBA00009580"/>
    </source>
</evidence>
<evidence type="ECO:0000256" key="11">
    <source>
        <dbReference type="ARBA" id="ARBA00022801"/>
    </source>
</evidence>
<dbReference type="PROSITE" id="PS51166">
    <property type="entry name" value="CBM20"/>
    <property type="match status" value="1"/>
</dbReference>
<dbReference type="PANTHER" id="PTHR46864:SF1">
    <property type="entry name" value="LAFORIN"/>
    <property type="match status" value="1"/>
</dbReference>
<dbReference type="Gene3D" id="3.90.190.10">
    <property type="entry name" value="Protein tyrosine phosphatase superfamily"/>
    <property type="match status" value="1"/>
</dbReference>
<dbReference type="InterPro" id="IPR002044">
    <property type="entry name" value="CBM20"/>
</dbReference>
<dbReference type="InterPro" id="IPR000340">
    <property type="entry name" value="Dual-sp_phosphatase_cat-dom"/>
</dbReference>
<evidence type="ECO:0000256" key="18">
    <source>
        <dbReference type="ARBA" id="ARBA00047761"/>
    </source>
</evidence>
<comment type="similarity">
    <text evidence="4">Belongs to the protein-tyrosine phosphatase family.</text>
</comment>
<evidence type="ECO:0000313" key="26">
    <source>
        <dbReference type="EMBL" id="TDH00450.1"/>
    </source>
</evidence>
<dbReference type="InterPro" id="IPR000387">
    <property type="entry name" value="Tyr_Pase_dom"/>
</dbReference>
<dbReference type="GO" id="GO:0005829">
    <property type="term" value="C:cytosol"/>
    <property type="evidence" value="ECO:0007669"/>
    <property type="project" value="UniProtKB-ARBA"/>
</dbReference>
<sequence length="364" mass="41607">LCCKLHCPKREPIIFRHHSVNGPRGPHTILTKTSHTKRLRKYLVKAATMLFKFGIILTPESSDVEVFVLGSRTEMGNWDPSGAVEMRASQKLLSTHEPCLWIGDVQLAEPFKDTLWFKFVKRVRGTYIWEGSGPSHDRCCSYDERNIVDGVYCHPIGHWIEETGHTDEMKHTTNFYFSVAGQKAIHFSRVLPRIWLGSCPRQVEHVTIKMKHELGITAVMNFQTEWDVVNNSNGCRRNHREAMTHETMMHLYKDCGLVYVWIPTPDMSTDGRIRMLPQAVFLLHGLLENGHTVYVHCNAGVGRSTAAVCGLLMYVLGWSLRKVQYFVAARRPAVYIDEEALVQAQADFIQKFGQLRSSISYTET</sequence>
<evidence type="ECO:0000256" key="3">
    <source>
        <dbReference type="ARBA" id="ARBA00004496"/>
    </source>
</evidence>
<dbReference type="GO" id="GO:0004722">
    <property type="term" value="F:protein serine/threonine phosphatase activity"/>
    <property type="evidence" value="ECO:0007669"/>
    <property type="project" value="UniProtKB-EC"/>
</dbReference>
<proteinExistence type="inferred from homology"/>
<dbReference type="InterPro" id="IPR020422">
    <property type="entry name" value="TYR_PHOSPHATASE_DUAL_dom"/>
</dbReference>
<dbReference type="GO" id="GO:0098554">
    <property type="term" value="C:cytoplasmic side of endoplasmic reticulum membrane"/>
    <property type="evidence" value="ECO:0007669"/>
    <property type="project" value="UniProtKB-ARBA"/>
</dbReference>
<dbReference type="EC" id="3.1.3.48" evidence="5"/>
<evidence type="ECO:0000259" key="24">
    <source>
        <dbReference type="PROSITE" id="PS50056"/>
    </source>
</evidence>
<evidence type="ECO:0000259" key="25">
    <source>
        <dbReference type="PROSITE" id="PS51166"/>
    </source>
</evidence>
<dbReference type="CDD" id="cd14526">
    <property type="entry name" value="DSP_laforin-like"/>
    <property type="match status" value="1"/>
</dbReference>
<dbReference type="GO" id="GO:0005978">
    <property type="term" value="P:glycogen biosynthetic process"/>
    <property type="evidence" value="ECO:0007669"/>
    <property type="project" value="UniProtKB-ARBA"/>
</dbReference>
<evidence type="ECO:0000256" key="6">
    <source>
        <dbReference type="ARBA" id="ARBA00013081"/>
    </source>
</evidence>
<dbReference type="AlphaFoldDB" id="A0A484C912"/>
<dbReference type="Gene3D" id="2.60.40.10">
    <property type="entry name" value="Immunoglobulins"/>
    <property type="match status" value="1"/>
</dbReference>
<dbReference type="STRING" id="8167.A0A484C912"/>
<dbReference type="PANTHER" id="PTHR46864">
    <property type="entry name" value="LAFORIN"/>
    <property type="match status" value="1"/>
</dbReference>
<dbReference type="InterPro" id="IPR042942">
    <property type="entry name" value="Laforin"/>
</dbReference>
<comment type="caution">
    <text evidence="26">The sequence shown here is derived from an EMBL/GenBank/DDBJ whole genome shotgun (WGS) entry which is preliminary data.</text>
</comment>
<keyword evidence="14" id="KW-0904">Protein phosphatase</keyword>
<keyword evidence="16" id="KW-0472">Membrane</keyword>
<reference evidence="26 27" key="1">
    <citation type="submission" date="2019-01" db="EMBL/GenBank/DDBJ databases">
        <title>A chromosome-scale genome assembly of the yellow perch, Perca flavescens.</title>
        <authorList>
            <person name="Feron R."/>
            <person name="Morvezen R."/>
            <person name="Bestin A."/>
            <person name="Haffray P."/>
            <person name="Klopp C."/>
            <person name="Zahm M."/>
            <person name="Cabau C."/>
            <person name="Roques C."/>
            <person name="Donnadieu C."/>
            <person name="Bouchez O."/>
            <person name="Christie M."/>
            <person name="Larson W."/>
            <person name="Guiguen Y."/>
        </authorList>
    </citation>
    <scope>NUCLEOTIDE SEQUENCE [LARGE SCALE GENOMIC DNA]</scope>
    <source>
        <strain evidence="26">YP-PL-M2</strain>
        <tissue evidence="26">Blood</tissue>
    </source>
</reference>
<comment type="catalytic activity">
    <reaction evidence="18">
        <text>O-phospho-L-seryl-[protein] + H2O = L-seryl-[protein] + phosphate</text>
        <dbReference type="Rhea" id="RHEA:20629"/>
        <dbReference type="Rhea" id="RHEA-COMP:9863"/>
        <dbReference type="Rhea" id="RHEA-COMP:11604"/>
        <dbReference type="ChEBI" id="CHEBI:15377"/>
        <dbReference type="ChEBI" id="CHEBI:29999"/>
        <dbReference type="ChEBI" id="CHEBI:43474"/>
        <dbReference type="ChEBI" id="CHEBI:83421"/>
        <dbReference type="EC" id="3.1.3.16"/>
    </reaction>
</comment>
<name>A0A484C912_PERFV</name>
<evidence type="ECO:0000259" key="23">
    <source>
        <dbReference type="PROSITE" id="PS50054"/>
    </source>
</evidence>
<dbReference type="GO" id="GO:0019203">
    <property type="term" value="F:carbohydrate phosphatase activity"/>
    <property type="evidence" value="ECO:0007669"/>
    <property type="project" value="InterPro"/>
</dbReference>
<dbReference type="InterPro" id="IPR045204">
    <property type="entry name" value="DSP_laforin-like"/>
</dbReference>
<evidence type="ECO:0000256" key="10">
    <source>
        <dbReference type="ARBA" id="ARBA00022600"/>
    </source>
</evidence>
<evidence type="ECO:0000256" key="17">
    <source>
        <dbReference type="ARBA" id="ARBA00023277"/>
    </source>
</evidence>
<dbReference type="GO" id="GO:0005886">
    <property type="term" value="C:plasma membrane"/>
    <property type="evidence" value="ECO:0007669"/>
    <property type="project" value="UniProtKB-SubCell"/>
</dbReference>
<dbReference type="PROSITE" id="PS50054">
    <property type="entry name" value="TYR_PHOSPHATASE_DUAL"/>
    <property type="match status" value="1"/>
</dbReference>
<dbReference type="SUPFAM" id="SSF49452">
    <property type="entry name" value="Starch-binding domain-like"/>
    <property type="match status" value="1"/>
</dbReference>
<comment type="catalytic activity">
    <reaction evidence="19">
        <text>O-phospho-L-threonyl-[protein] + H2O = L-threonyl-[protein] + phosphate</text>
        <dbReference type="Rhea" id="RHEA:47004"/>
        <dbReference type="Rhea" id="RHEA-COMP:11060"/>
        <dbReference type="Rhea" id="RHEA-COMP:11605"/>
        <dbReference type="ChEBI" id="CHEBI:15377"/>
        <dbReference type="ChEBI" id="CHEBI:30013"/>
        <dbReference type="ChEBI" id="CHEBI:43474"/>
        <dbReference type="ChEBI" id="CHEBI:61977"/>
        <dbReference type="EC" id="3.1.3.16"/>
    </reaction>
</comment>
<keyword evidence="8" id="KW-0963">Cytoplasm</keyword>
<dbReference type="SMART" id="SM00195">
    <property type="entry name" value="DSPc"/>
    <property type="match status" value="1"/>
</dbReference>
<dbReference type="Pfam" id="PF00686">
    <property type="entry name" value="CBM_20"/>
    <property type="match status" value="1"/>
</dbReference>